<keyword evidence="2 7" id="KW-0479">Metal-binding</keyword>
<dbReference type="GO" id="GO:0005737">
    <property type="term" value="C:cytoplasm"/>
    <property type="evidence" value="ECO:0007669"/>
    <property type="project" value="UniProtKB-SubCell"/>
</dbReference>
<feature type="binding site" evidence="7">
    <location>
        <position position="73"/>
    </location>
    <ligand>
        <name>4-imidazolone-5-propanoate</name>
        <dbReference type="ChEBI" id="CHEBI:77893"/>
    </ligand>
</feature>
<keyword evidence="7" id="KW-0963">Cytoplasm</keyword>
<feature type="binding site" evidence="7">
    <location>
        <position position="64"/>
    </location>
    <ligand>
        <name>Zn(2+)</name>
        <dbReference type="ChEBI" id="CHEBI:29105"/>
    </ligand>
</feature>
<evidence type="ECO:0000313" key="10">
    <source>
        <dbReference type="Proteomes" id="UP000191663"/>
    </source>
</evidence>
<keyword evidence="5 7" id="KW-0862">Zinc</keyword>
<dbReference type="Pfam" id="PF01979">
    <property type="entry name" value="Amidohydro_1"/>
    <property type="match status" value="1"/>
</dbReference>
<dbReference type="HAMAP" id="MF_00372">
    <property type="entry name" value="HutI"/>
    <property type="match status" value="1"/>
</dbReference>
<keyword evidence="4 7" id="KW-0369">Histidine metabolism</keyword>
<comment type="caution">
    <text evidence="9">The sequence shown here is derived from an EMBL/GenBank/DDBJ whole genome shotgun (WGS) entry which is preliminary data.</text>
</comment>
<dbReference type="PANTHER" id="PTHR42752:SF1">
    <property type="entry name" value="IMIDAZOLONEPROPIONASE-RELATED"/>
    <property type="match status" value="1"/>
</dbReference>
<dbReference type="GO" id="GO:0050480">
    <property type="term" value="F:imidazolonepropionase activity"/>
    <property type="evidence" value="ECO:0007669"/>
    <property type="project" value="UniProtKB-UniRule"/>
</dbReference>
<evidence type="ECO:0000256" key="4">
    <source>
        <dbReference type="ARBA" id="ARBA00022808"/>
    </source>
</evidence>
<feature type="binding site" evidence="7">
    <location>
        <position position="306"/>
    </location>
    <ligand>
        <name>Zn(2+)</name>
        <dbReference type="ChEBI" id="CHEBI:29105"/>
    </ligand>
</feature>
<reference evidence="10" key="1">
    <citation type="submission" date="2017-01" db="EMBL/GenBank/DDBJ databases">
        <title>Novel pathways for hydrocarbon cycling and metabolic interdependencies in hydrothermal sediment communities.</title>
        <authorList>
            <person name="Dombrowski N."/>
            <person name="Seitz K."/>
            <person name="Teske A."/>
            <person name="Baker B."/>
        </authorList>
    </citation>
    <scope>NUCLEOTIDE SEQUENCE [LARGE SCALE GENOMIC DNA]</scope>
</reference>
<evidence type="ECO:0000256" key="5">
    <source>
        <dbReference type="ARBA" id="ARBA00022833"/>
    </source>
</evidence>
<evidence type="ECO:0000256" key="6">
    <source>
        <dbReference type="ARBA" id="ARBA00023004"/>
    </source>
</evidence>
<dbReference type="InterPro" id="IPR011059">
    <property type="entry name" value="Metal-dep_hydrolase_composite"/>
</dbReference>
<feature type="binding site" evidence="7">
    <location>
        <position position="308"/>
    </location>
    <ligand>
        <name>N-formimidoyl-L-glutamate</name>
        <dbReference type="ChEBI" id="CHEBI:58928"/>
    </ligand>
</feature>
<evidence type="ECO:0000256" key="1">
    <source>
        <dbReference type="ARBA" id="ARBA00012864"/>
    </source>
</evidence>
<feature type="binding site" evidence="7">
    <location>
        <position position="66"/>
    </location>
    <ligand>
        <name>Fe(3+)</name>
        <dbReference type="ChEBI" id="CHEBI:29034"/>
    </ligand>
</feature>
<comment type="similarity">
    <text evidence="7">Belongs to the metallo-dependent hydrolases superfamily. HutI family.</text>
</comment>
<dbReference type="GO" id="GO:0008270">
    <property type="term" value="F:zinc ion binding"/>
    <property type="evidence" value="ECO:0007669"/>
    <property type="project" value="UniProtKB-UniRule"/>
</dbReference>
<feature type="binding site" evidence="7">
    <location>
        <position position="231"/>
    </location>
    <ligand>
        <name>Fe(3+)</name>
        <dbReference type="ChEBI" id="CHEBI:29034"/>
    </ligand>
</feature>
<feature type="binding site" evidence="7">
    <location>
        <position position="306"/>
    </location>
    <ligand>
        <name>Fe(3+)</name>
        <dbReference type="ChEBI" id="CHEBI:29034"/>
    </ligand>
</feature>
<comment type="function">
    <text evidence="7">Catalyzes the hydrolytic cleavage of the carbon-nitrogen bond in imidazolone-5-propanoate to yield N-formimidoyl-L-glutamate. It is the third step in the universal histidine degradation pathway.</text>
</comment>
<feature type="binding site" evidence="7">
    <location>
        <position position="311"/>
    </location>
    <ligand>
        <name>4-imidazolone-5-propanoate</name>
        <dbReference type="ChEBI" id="CHEBI:77893"/>
    </ligand>
</feature>
<comment type="catalytic activity">
    <reaction evidence="7">
        <text>4-imidazolone-5-propanoate + H2O = N-formimidoyl-L-glutamate</text>
        <dbReference type="Rhea" id="RHEA:23660"/>
        <dbReference type="ChEBI" id="CHEBI:15377"/>
        <dbReference type="ChEBI" id="CHEBI:58928"/>
        <dbReference type="ChEBI" id="CHEBI:77893"/>
        <dbReference type="EC" id="3.5.2.7"/>
    </reaction>
</comment>
<dbReference type="UniPathway" id="UPA00379">
    <property type="reaction ID" value="UER00551"/>
</dbReference>
<name>A0A1V4QGP0_UNCW3</name>
<feature type="binding site" evidence="7">
    <location>
        <position position="231"/>
    </location>
    <ligand>
        <name>Zn(2+)</name>
        <dbReference type="ChEBI" id="CHEBI:29105"/>
    </ligand>
</feature>
<protein>
    <recommendedName>
        <fullName evidence="1 7">Imidazolonepropionase</fullName>
        <ecNumber evidence="1 7">3.5.2.7</ecNumber>
    </recommendedName>
    <alternativeName>
        <fullName evidence="7">Imidazolone-5-propionate hydrolase</fullName>
    </alternativeName>
</protein>
<evidence type="ECO:0000256" key="2">
    <source>
        <dbReference type="ARBA" id="ARBA00022723"/>
    </source>
</evidence>
<dbReference type="GO" id="GO:0005506">
    <property type="term" value="F:iron ion binding"/>
    <property type="evidence" value="ECO:0007669"/>
    <property type="project" value="UniProtKB-UniRule"/>
</dbReference>
<feature type="binding site" evidence="7">
    <location>
        <position position="136"/>
    </location>
    <ligand>
        <name>N-formimidoyl-L-glutamate</name>
        <dbReference type="ChEBI" id="CHEBI:58928"/>
    </ligand>
</feature>
<feature type="binding site" evidence="7">
    <location>
        <position position="234"/>
    </location>
    <ligand>
        <name>4-imidazolone-5-propanoate</name>
        <dbReference type="ChEBI" id="CHEBI:77893"/>
    </ligand>
</feature>
<dbReference type="Proteomes" id="UP000191663">
    <property type="component" value="Unassembled WGS sequence"/>
</dbReference>
<evidence type="ECO:0000259" key="8">
    <source>
        <dbReference type="Pfam" id="PF01979"/>
    </source>
</evidence>
<comment type="subcellular location">
    <subcellularLocation>
        <location evidence="7">Cytoplasm</location>
    </subcellularLocation>
</comment>
<evidence type="ECO:0000256" key="3">
    <source>
        <dbReference type="ARBA" id="ARBA00022801"/>
    </source>
</evidence>
<dbReference type="SUPFAM" id="SSF51556">
    <property type="entry name" value="Metallo-dependent hydrolases"/>
    <property type="match status" value="1"/>
</dbReference>
<feature type="binding site" evidence="7">
    <location>
        <position position="66"/>
    </location>
    <ligand>
        <name>Zn(2+)</name>
        <dbReference type="ChEBI" id="CHEBI:29105"/>
    </ligand>
</feature>
<keyword evidence="6 7" id="KW-0408">Iron</keyword>
<evidence type="ECO:0000313" key="9">
    <source>
        <dbReference type="EMBL" id="OPX18518.1"/>
    </source>
</evidence>
<dbReference type="PANTHER" id="PTHR42752">
    <property type="entry name" value="IMIDAZOLONEPROPIONASE"/>
    <property type="match status" value="1"/>
</dbReference>
<feature type="binding site" evidence="7">
    <location>
        <position position="310"/>
    </location>
    <ligand>
        <name>N-formimidoyl-L-glutamate</name>
        <dbReference type="ChEBI" id="CHEBI:58928"/>
    </ligand>
</feature>
<feature type="binding site" evidence="7">
    <location>
        <position position="168"/>
    </location>
    <ligand>
        <name>4-imidazolone-5-propanoate</name>
        <dbReference type="ChEBI" id="CHEBI:77893"/>
    </ligand>
</feature>
<accession>A0A1V4QGP0</accession>
<comment type="pathway">
    <text evidence="7">Amino-acid degradation; L-histidine degradation into L-glutamate; N-formimidoyl-L-glutamate from L-histidine: step 3/3.</text>
</comment>
<gene>
    <name evidence="7" type="primary">hutI</name>
    <name evidence="9" type="ORF">BXT86_00730</name>
</gene>
<evidence type="ECO:0000256" key="7">
    <source>
        <dbReference type="HAMAP-Rule" id="MF_00372"/>
    </source>
</evidence>
<dbReference type="SUPFAM" id="SSF51338">
    <property type="entry name" value="Composite domain of metallo-dependent hydrolases"/>
    <property type="match status" value="1"/>
</dbReference>
<dbReference type="EC" id="3.5.2.7" evidence="1 7"/>
<dbReference type="NCBIfam" id="TIGR01224">
    <property type="entry name" value="hutI"/>
    <property type="match status" value="1"/>
</dbReference>
<keyword evidence="3 7" id="KW-0378">Hydrolase</keyword>
<dbReference type="InterPro" id="IPR005920">
    <property type="entry name" value="HutI"/>
</dbReference>
<sequence>MAILIREANQILTMKRGIGIIRKGSVLIERGIIRRLGRFRISSKGLRVIDARNCVICPGFVDSHTHLVFAGYREKEFALRIKGMDYETIARKGGGIAYTVKHTQRATVNQLFELARKRIERMIKQGTTTVEIKSGYGISKGAELKMLKVISRLKRESSLDIVATLLIHIPAKGVSRRKYLNLILEEIIPEVGKKRLAQFCDVFCDRIAFTRDESEKILSRAREFGLKLKIHADELTYTGGARLAARLGCVSADHLLYTRRADIYAMKKAKVVPTLLPGTSFFLQLDRKPDVRTFRQENIGVAIASDYNPGSCMLYAMPKIVALACLVYQMSVEEALLGATKYGARALAMEHKVGSLEVGRQADLVVLEVNNYQMIPYTFGEDIVKFTIKNGRIIYGKDN</sequence>
<dbReference type="EMBL" id="MUKB01000010">
    <property type="protein sequence ID" value="OPX18518.1"/>
    <property type="molecule type" value="Genomic_DNA"/>
</dbReference>
<organism evidence="9 10">
    <name type="scientific">candidate division WOR-3 bacterium 4484_100</name>
    <dbReference type="NCBI Taxonomy" id="1936077"/>
    <lineage>
        <taxon>Bacteria</taxon>
        <taxon>Bacteria division WOR-3</taxon>
    </lineage>
</organism>
<proteinExistence type="inferred from homology"/>
<dbReference type="GO" id="GO:0019557">
    <property type="term" value="P:L-histidine catabolic process to glutamate and formate"/>
    <property type="evidence" value="ECO:0007669"/>
    <property type="project" value="UniProtKB-UniPathway"/>
</dbReference>
<dbReference type="FunFam" id="3.20.20.140:FF:000007">
    <property type="entry name" value="Imidazolonepropionase"/>
    <property type="match status" value="1"/>
</dbReference>
<feature type="binding site" evidence="7">
    <location>
        <position position="136"/>
    </location>
    <ligand>
        <name>4-imidazolone-5-propanoate</name>
        <dbReference type="ChEBI" id="CHEBI:77893"/>
    </ligand>
</feature>
<dbReference type="GO" id="GO:0019556">
    <property type="term" value="P:L-histidine catabolic process to glutamate and formamide"/>
    <property type="evidence" value="ECO:0007669"/>
    <property type="project" value="UniProtKB-UniRule"/>
</dbReference>
<feature type="binding site" evidence="7">
    <location>
        <position position="64"/>
    </location>
    <ligand>
        <name>Fe(3+)</name>
        <dbReference type="ChEBI" id="CHEBI:29034"/>
    </ligand>
</feature>
<dbReference type="AlphaFoldDB" id="A0A1V4QGP0"/>
<comment type="cofactor">
    <cofactor evidence="7">
        <name>Zn(2+)</name>
        <dbReference type="ChEBI" id="CHEBI:29105"/>
    </cofactor>
    <cofactor evidence="7">
        <name>Fe(3+)</name>
        <dbReference type="ChEBI" id="CHEBI:29034"/>
    </cofactor>
    <text evidence="7">Binds 1 zinc or iron ion per subunit.</text>
</comment>
<dbReference type="Gene3D" id="3.20.20.140">
    <property type="entry name" value="Metal-dependent hydrolases"/>
    <property type="match status" value="1"/>
</dbReference>
<feature type="domain" description="Amidohydrolase-related" evidence="8">
    <location>
        <begin position="55"/>
        <end position="393"/>
    </location>
</feature>
<dbReference type="InterPro" id="IPR032466">
    <property type="entry name" value="Metal_Hydrolase"/>
</dbReference>
<dbReference type="InterPro" id="IPR006680">
    <property type="entry name" value="Amidohydro-rel"/>
</dbReference>
<dbReference type="Gene3D" id="2.30.40.10">
    <property type="entry name" value="Urease, subunit C, domain 1"/>
    <property type="match status" value="1"/>
</dbReference>